<keyword evidence="5" id="KW-0547">Nucleotide-binding</keyword>
<evidence type="ECO:0000256" key="5">
    <source>
        <dbReference type="ARBA" id="ARBA00022741"/>
    </source>
</evidence>
<dbReference type="PANTHER" id="PTHR24421:SF10">
    <property type="entry name" value="NITRATE_NITRITE SENSOR PROTEIN NARQ"/>
    <property type="match status" value="1"/>
</dbReference>
<organism evidence="13 14">
    <name type="scientific">Actinoalloteichus hymeniacidonis</name>
    <dbReference type="NCBI Taxonomy" id="340345"/>
    <lineage>
        <taxon>Bacteria</taxon>
        <taxon>Bacillati</taxon>
        <taxon>Actinomycetota</taxon>
        <taxon>Actinomycetes</taxon>
        <taxon>Pseudonocardiales</taxon>
        <taxon>Pseudonocardiaceae</taxon>
        <taxon>Actinoalloteichus</taxon>
    </lineage>
</organism>
<feature type="transmembrane region" description="Helical" evidence="10">
    <location>
        <begin position="82"/>
        <end position="101"/>
    </location>
</feature>
<evidence type="ECO:0000256" key="8">
    <source>
        <dbReference type="ARBA" id="ARBA00023012"/>
    </source>
</evidence>
<feature type="domain" description="Signal transduction histidine kinase subgroup 3 dimerisation and phosphoacceptor" evidence="12">
    <location>
        <begin position="150"/>
        <end position="185"/>
    </location>
</feature>
<keyword evidence="10" id="KW-1133">Transmembrane helix</keyword>
<evidence type="ECO:0000259" key="12">
    <source>
        <dbReference type="Pfam" id="PF07730"/>
    </source>
</evidence>
<dbReference type="EMBL" id="CP014859">
    <property type="protein sequence ID" value="AOS62237.1"/>
    <property type="molecule type" value="Genomic_DNA"/>
</dbReference>
<dbReference type="Gene3D" id="1.20.5.1930">
    <property type="match status" value="1"/>
</dbReference>
<dbReference type="PANTHER" id="PTHR24421">
    <property type="entry name" value="NITRATE/NITRITE SENSOR PROTEIN NARX-RELATED"/>
    <property type="match status" value="1"/>
</dbReference>
<evidence type="ECO:0000259" key="11">
    <source>
        <dbReference type="Pfam" id="PF02518"/>
    </source>
</evidence>
<feature type="compositionally biased region" description="Low complexity" evidence="9">
    <location>
        <begin position="203"/>
        <end position="224"/>
    </location>
</feature>
<dbReference type="InterPro" id="IPR036890">
    <property type="entry name" value="HATPase_C_sf"/>
</dbReference>
<dbReference type="GO" id="GO:0005524">
    <property type="term" value="F:ATP binding"/>
    <property type="evidence" value="ECO:0007669"/>
    <property type="project" value="UniProtKB-KW"/>
</dbReference>
<dbReference type="AlphaFoldDB" id="A0AAC9MXS3"/>
<feature type="transmembrane region" description="Helical" evidence="10">
    <location>
        <begin position="12"/>
        <end position="33"/>
    </location>
</feature>
<evidence type="ECO:0000256" key="4">
    <source>
        <dbReference type="ARBA" id="ARBA00022679"/>
    </source>
</evidence>
<keyword evidence="8" id="KW-0902">Two-component regulatory system</keyword>
<dbReference type="KEGG" id="ahm:TL08_07085"/>
<feature type="transmembrane region" description="Helical" evidence="10">
    <location>
        <begin position="107"/>
        <end position="125"/>
    </location>
</feature>
<dbReference type="InterPro" id="IPR050482">
    <property type="entry name" value="Sensor_HK_TwoCompSys"/>
</dbReference>
<dbReference type="GO" id="GO:0016020">
    <property type="term" value="C:membrane"/>
    <property type="evidence" value="ECO:0007669"/>
    <property type="project" value="InterPro"/>
</dbReference>
<name>A0AAC9MXS3_9PSEU</name>
<evidence type="ECO:0000256" key="1">
    <source>
        <dbReference type="ARBA" id="ARBA00000085"/>
    </source>
</evidence>
<gene>
    <name evidence="13" type="ORF">TL08_07085</name>
</gene>
<evidence type="ECO:0000313" key="13">
    <source>
        <dbReference type="EMBL" id="AOS62237.1"/>
    </source>
</evidence>
<evidence type="ECO:0000256" key="6">
    <source>
        <dbReference type="ARBA" id="ARBA00022777"/>
    </source>
</evidence>
<dbReference type="InterPro" id="IPR011712">
    <property type="entry name" value="Sig_transdc_His_kin_sub3_dim/P"/>
</dbReference>
<sequence length="405" mass="41699">MCVLVFWLPAELPTALAPLFPVLLLVLTAGLLLRSRWSIPAFLLVATATLVGALFGITRDPFVAAAWTLYPVALRRGSTRSFSRLSVVIGLVIAMVTLLGTAEVAEVVRYSVSSLLVLAGAWALGSAAGRERREAEQAVRAETEHAVVAERLRVVREVHDVVSHSLGAIALSSSVGAHLAGGPADGHRDREPDDEDGPNAAGPSDATAQTSTAAAAPVAASTSDSESRLRLRLSQIETTSRQALDELRVVLGSARGADADGRRPQPGIGDLTALVAGARNAGTSVNLVVSGPTDVAASTALAVYRLVQEGLTNAARHAAGALVRVVVAGGDREIRVEITDDGLGTGTRREATGSSRSIGYGLVGLRERVELLGGVFAAGPDDTGGFAITAILPVAAEGGDGRIEV</sequence>
<dbReference type="Pfam" id="PF07730">
    <property type="entry name" value="HisKA_3"/>
    <property type="match status" value="1"/>
</dbReference>
<keyword evidence="6 13" id="KW-0418">Kinase</keyword>
<evidence type="ECO:0000256" key="7">
    <source>
        <dbReference type="ARBA" id="ARBA00022840"/>
    </source>
</evidence>
<accession>A0AAC9MXS3</accession>
<dbReference type="GO" id="GO:0000155">
    <property type="term" value="F:phosphorelay sensor kinase activity"/>
    <property type="evidence" value="ECO:0007669"/>
    <property type="project" value="InterPro"/>
</dbReference>
<evidence type="ECO:0000313" key="14">
    <source>
        <dbReference type="Proteomes" id="UP000095210"/>
    </source>
</evidence>
<protein>
    <recommendedName>
        <fullName evidence="2">histidine kinase</fullName>
        <ecNumber evidence="2">2.7.13.3</ecNumber>
    </recommendedName>
</protein>
<feature type="transmembrane region" description="Helical" evidence="10">
    <location>
        <begin position="39"/>
        <end position="70"/>
    </location>
</feature>
<dbReference type="Gene3D" id="3.30.565.10">
    <property type="entry name" value="Histidine kinase-like ATPase, C-terminal domain"/>
    <property type="match status" value="1"/>
</dbReference>
<feature type="region of interest" description="Disordered" evidence="9">
    <location>
        <begin position="179"/>
        <end position="228"/>
    </location>
</feature>
<dbReference type="GO" id="GO:0046983">
    <property type="term" value="F:protein dimerization activity"/>
    <property type="evidence" value="ECO:0007669"/>
    <property type="project" value="InterPro"/>
</dbReference>
<evidence type="ECO:0000256" key="10">
    <source>
        <dbReference type="SAM" id="Phobius"/>
    </source>
</evidence>
<keyword evidence="4" id="KW-0808">Transferase</keyword>
<dbReference type="CDD" id="cd16917">
    <property type="entry name" value="HATPase_UhpB-NarQ-NarX-like"/>
    <property type="match status" value="1"/>
</dbReference>
<dbReference type="EC" id="2.7.13.3" evidence="2"/>
<keyword evidence="7" id="KW-0067">ATP-binding</keyword>
<dbReference type="InterPro" id="IPR003594">
    <property type="entry name" value="HATPase_dom"/>
</dbReference>
<proteinExistence type="predicted"/>
<dbReference type="SUPFAM" id="SSF55874">
    <property type="entry name" value="ATPase domain of HSP90 chaperone/DNA topoisomerase II/histidine kinase"/>
    <property type="match status" value="1"/>
</dbReference>
<dbReference type="Proteomes" id="UP000095210">
    <property type="component" value="Chromosome"/>
</dbReference>
<keyword evidence="10" id="KW-0812">Transmembrane</keyword>
<evidence type="ECO:0000256" key="9">
    <source>
        <dbReference type="SAM" id="MobiDB-lite"/>
    </source>
</evidence>
<evidence type="ECO:0000256" key="2">
    <source>
        <dbReference type="ARBA" id="ARBA00012438"/>
    </source>
</evidence>
<keyword evidence="3" id="KW-0597">Phosphoprotein</keyword>
<feature type="domain" description="Histidine kinase/HSP90-like ATPase" evidence="11">
    <location>
        <begin position="301"/>
        <end position="395"/>
    </location>
</feature>
<reference evidence="14" key="1">
    <citation type="submission" date="2016-03" db="EMBL/GenBank/DDBJ databases">
        <title>Complete genome sequence of the type strain Actinoalloteichus hymeniacidonis DSM 45092.</title>
        <authorList>
            <person name="Schaffert L."/>
            <person name="Albersmeier A."/>
            <person name="Winkler A."/>
            <person name="Kalinowski J."/>
            <person name="Zotchev S."/>
            <person name="Ruckert C."/>
        </authorList>
    </citation>
    <scope>NUCLEOTIDE SEQUENCE [LARGE SCALE GENOMIC DNA]</scope>
    <source>
        <strain evidence="14">HPA177(T) (DSM 45092(T))</strain>
    </source>
</reference>
<dbReference type="Pfam" id="PF02518">
    <property type="entry name" value="HATPase_c"/>
    <property type="match status" value="1"/>
</dbReference>
<evidence type="ECO:0000256" key="3">
    <source>
        <dbReference type="ARBA" id="ARBA00022553"/>
    </source>
</evidence>
<keyword evidence="14" id="KW-1185">Reference proteome</keyword>
<comment type="catalytic activity">
    <reaction evidence="1">
        <text>ATP + protein L-histidine = ADP + protein N-phospho-L-histidine.</text>
        <dbReference type="EC" id="2.7.13.3"/>
    </reaction>
</comment>
<keyword evidence="10" id="KW-0472">Membrane</keyword>